<dbReference type="InterPro" id="IPR014806">
    <property type="entry name" value="Ufc1"/>
</dbReference>
<dbReference type="AlphaFoldDB" id="A0A9Y1FL13"/>
<name>A0A9Y1FL13_9ARCH</name>
<protein>
    <submittedName>
        <fullName evidence="1">Uncharacterized protein</fullName>
    </submittedName>
</protein>
<dbReference type="InterPro" id="IPR016135">
    <property type="entry name" value="UBQ-conjugating_enzyme/RWD"/>
</dbReference>
<dbReference type="Pfam" id="PF08694">
    <property type="entry name" value="UFC1"/>
    <property type="match status" value="1"/>
</dbReference>
<dbReference type="Proteomes" id="UP001201020">
    <property type="component" value="Chromosome"/>
</dbReference>
<dbReference type="GO" id="GO:0071569">
    <property type="term" value="P:protein ufmylation"/>
    <property type="evidence" value="ECO:0007669"/>
    <property type="project" value="InterPro"/>
</dbReference>
<dbReference type="GO" id="GO:0061657">
    <property type="term" value="F:UFM1 conjugating enzyme activity"/>
    <property type="evidence" value="ECO:0007669"/>
    <property type="project" value="InterPro"/>
</dbReference>
<dbReference type="EMBL" id="CP084166">
    <property type="protein sequence ID" value="UJG41202.1"/>
    <property type="molecule type" value="Genomic_DNA"/>
</dbReference>
<dbReference type="SUPFAM" id="SSF54495">
    <property type="entry name" value="UBC-like"/>
    <property type="match status" value="1"/>
</dbReference>
<organism evidence="1">
    <name type="scientific">Candidatus Heimdallarchaeum aukensis</name>
    <dbReference type="NCBI Taxonomy" id="2876573"/>
    <lineage>
        <taxon>Archaea</taxon>
        <taxon>Promethearchaeati</taxon>
        <taxon>Candidatus Heimdallarchaeota</taxon>
        <taxon>Candidatus Heimdallarchaeia (ex Rinke et al. 2021) (nom. nud.)</taxon>
        <taxon>Candidatus Heimdallarchaeales</taxon>
        <taxon>Candidatus Heimdallarchaeaceae</taxon>
        <taxon>Candidatus Heimdallarchaeum</taxon>
    </lineage>
</organism>
<proteinExistence type="predicted"/>
<gene>
    <name evidence="1" type="ORF">K9W45_01755</name>
</gene>
<accession>A0A9Y1FL13</accession>
<evidence type="ECO:0000313" key="1">
    <source>
        <dbReference type="EMBL" id="UJG41202.1"/>
    </source>
</evidence>
<sequence>MGVPKISDSDTSTVKGRWRETPAERELVKFPEALINITPKHPKWTERVKIEILNLAKYVQFLQRKGGHSWFFLTPSKDPKYNFMKWEGYLQVATRPEIRFKIVILLPGNYPKSCPRAFIEERVVEFAGKIYTKNVWEEPNGEKYLMICHDHMSEIDDIWDPRLTIAHFFIREVFYWWAAQQNLIIEHYDKGKK</sequence>
<dbReference type="CDD" id="cd00195">
    <property type="entry name" value="UBCc_UEV"/>
    <property type="match status" value="1"/>
</dbReference>
<reference evidence="1" key="1">
    <citation type="journal article" date="2022" name="Nat. Microbiol.">
        <title>Unique mobile elements and scalable gene flow at the prokaryote-eukaryote boundary revealed by circularized Asgard archaea genomes.</title>
        <authorList>
            <person name="Wu F."/>
            <person name="Speth D.R."/>
            <person name="Philosof A."/>
            <person name="Cremiere A."/>
            <person name="Narayanan A."/>
            <person name="Barco R.A."/>
            <person name="Connon S.A."/>
            <person name="Amend J.P."/>
            <person name="Antoshechkin I.A."/>
            <person name="Orphan V.J."/>
        </authorList>
    </citation>
    <scope>NUCLEOTIDE SEQUENCE</scope>
    <source>
        <strain evidence="1">PM71</strain>
    </source>
</reference>